<name>A0A5P0YPZ6_9ACTN</name>
<dbReference type="Proteomes" id="UP000517765">
    <property type="component" value="Unassembled WGS sequence"/>
</dbReference>
<sequence length="218" mass="21800">MTVPTPVGDARISWYRAAAPSGPRRVLALGHGAGGGVEARDLRALAAALPALGCTVALVEQPWRVAGRKVAPAPKTLDAAWTALWPELAAEGVPVVAGGRSAGARVACRTAADLGAAAVLALAFPLHPPGRPERSRAAELLAAPAAGLPTLVVQGDRDTFGRPEEFPAADGLEVAAVPWGDHGFAVPKKASADGIGQAGTLGTITTAVADWLGGTPGG</sequence>
<proteinExistence type="predicted"/>
<dbReference type="Proteomes" id="UP000320857">
    <property type="component" value="Unassembled WGS sequence"/>
</dbReference>
<dbReference type="InterPro" id="IPR046879">
    <property type="entry name" value="KANL3/Tex30_Abhydrolase"/>
</dbReference>
<dbReference type="AlphaFoldDB" id="A0A5P0YPZ6"/>
<dbReference type="PANTHER" id="PTHR13136:SF11">
    <property type="entry name" value="TESTIS-EXPRESSED PROTEIN 30"/>
    <property type="match status" value="1"/>
</dbReference>
<keyword evidence="4" id="KW-1185">Reference proteome</keyword>
<dbReference type="Gene3D" id="3.40.50.1820">
    <property type="entry name" value="alpha/beta hydrolase"/>
    <property type="match status" value="1"/>
</dbReference>
<protein>
    <submittedName>
        <fullName evidence="3">Hydrolase</fullName>
    </submittedName>
</protein>
<evidence type="ECO:0000313" key="2">
    <source>
        <dbReference type="EMBL" id="MBB1258660.1"/>
    </source>
</evidence>
<evidence type="ECO:0000259" key="1">
    <source>
        <dbReference type="Pfam" id="PF20408"/>
    </source>
</evidence>
<dbReference type="InterPro" id="IPR026555">
    <property type="entry name" value="NSL3/Tex30"/>
</dbReference>
<comment type="caution">
    <text evidence="3">The sequence shown here is derived from an EMBL/GenBank/DDBJ whole genome shotgun (WGS) entry which is preliminary data.</text>
</comment>
<keyword evidence="3" id="KW-0378">Hydrolase</keyword>
<organism evidence="3 4">
    <name type="scientific">Streptomyces alkaliterrae</name>
    <dbReference type="NCBI Taxonomy" id="2213162"/>
    <lineage>
        <taxon>Bacteria</taxon>
        <taxon>Bacillati</taxon>
        <taxon>Actinomycetota</taxon>
        <taxon>Actinomycetes</taxon>
        <taxon>Kitasatosporales</taxon>
        <taxon>Streptomycetaceae</taxon>
        <taxon>Streptomyces</taxon>
    </lineage>
</organism>
<dbReference type="InterPro" id="IPR029058">
    <property type="entry name" value="AB_hydrolase_fold"/>
</dbReference>
<evidence type="ECO:0000313" key="3">
    <source>
        <dbReference type="EMBL" id="MQS00589.1"/>
    </source>
</evidence>
<reference evidence="5" key="2">
    <citation type="submission" date="2020-05" db="EMBL/GenBank/DDBJ databases">
        <title>Classification of alakaliphilic streptomycetes isolated from an alkaline soil next to Lonar Crater, India and a proposal for the recognition of Streptomyces alkaliterrae sp. nov.</title>
        <authorList>
            <person name="Golinska P."/>
        </authorList>
    </citation>
    <scope>NUCLEOTIDE SEQUENCE [LARGE SCALE GENOMIC DNA]</scope>
    <source>
        <strain evidence="5">OF8</strain>
    </source>
</reference>
<dbReference type="PANTHER" id="PTHR13136">
    <property type="entry name" value="TESTIS DEVELOPMENT PROTEIN PRTD"/>
    <property type="match status" value="1"/>
</dbReference>
<dbReference type="SUPFAM" id="SSF53474">
    <property type="entry name" value="alpha/beta-Hydrolases"/>
    <property type="match status" value="1"/>
</dbReference>
<reference evidence="2" key="3">
    <citation type="journal article" name="Syst. Appl. Microbiol.">
        <title>Streptomyces alkaliterrae sp. nov., isolated from an alkaline soil, and emended descriptions of Streptomyces alkaliphilus, Streptomyces calidiresistens and Streptomyces durbertensis.</title>
        <authorList>
            <person name="Swiecimska M."/>
            <person name="Golinska P."/>
            <person name="Nouioui I."/>
            <person name="Wypij M."/>
            <person name="Rai M."/>
            <person name="Sangal V."/>
            <person name="Goodfellow M."/>
        </authorList>
    </citation>
    <scope>NUCLEOTIDE SEQUENCE</scope>
    <source>
        <strain evidence="2">OF8</strain>
    </source>
</reference>
<dbReference type="EMBL" id="VJYK02000007">
    <property type="protein sequence ID" value="MQS00589.1"/>
    <property type="molecule type" value="Genomic_DNA"/>
</dbReference>
<evidence type="ECO:0000313" key="4">
    <source>
        <dbReference type="Proteomes" id="UP000320857"/>
    </source>
</evidence>
<dbReference type="Pfam" id="PF20408">
    <property type="entry name" value="Abhydrolase_11"/>
    <property type="match status" value="1"/>
</dbReference>
<dbReference type="GO" id="GO:0016787">
    <property type="term" value="F:hydrolase activity"/>
    <property type="evidence" value="ECO:0007669"/>
    <property type="project" value="UniProtKB-KW"/>
</dbReference>
<feature type="domain" description="KANL3/Tex30 alpha/beta hydrolase-like" evidence="1">
    <location>
        <begin position="25"/>
        <end position="191"/>
    </location>
</feature>
<gene>
    <name evidence="3" type="ORF">FNX44_001570</name>
    <name evidence="2" type="ORF">H3147_07420</name>
</gene>
<reference evidence="3 4" key="1">
    <citation type="submission" date="2019-10" db="EMBL/GenBank/DDBJ databases">
        <title>Streptomyces sp. nov., a novel actinobacterium isolated from alkaline environment.</title>
        <authorList>
            <person name="Golinska P."/>
        </authorList>
    </citation>
    <scope>NUCLEOTIDE SEQUENCE [LARGE SCALE GENOMIC DNA]</scope>
    <source>
        <strain evidence="3 4">OF1</strain>
    </source>
</reference>
<accession>A0A5P0YPZ6</accession>
<dbReference type="EMBL" id="JABJXA010000030">
    <property type="protein sequence ID" value="MBB1258660.1"/>
    <property type="molecule type" value="Genomic_DNA"/>
</dbReference>
<evidence type="ECO:0000313" key="5">
    <source>
        <dbReference type="Proteomes" id="UP000517765"/>
    </source>
</evidence>